<evidence type="ECO:0000313" key="4">
    <source>
        <dbReference type="Proteomes" id="UP000434475"/>
    </source>
</evidence>
<accession>A0A6I2RHD2</accession>
<reference evidence="3 4" key="1">
    <citation type="journal article" date="2019" name="Nat. Med.">
        <title>A library of human gut bacterial isolates paired with longitudinal multiomics data enables mechanistic microbiome research.</title>
        <authorList>
            <person name="Poyet M."/>
            <person name="Groussin M."/>
            <person name="Gibbons S.M."/>
            <person name="Avila-Pacheco J."/>
            <person name="Jiang X."/>
            <person name="Kearney S.M."/>
            <person name="Perrotta A.R."/>
            <person name="Berdy B."/>
            <person name="Zhao S."/>
            <person name="Lieberman T.D."/>
            <person name="Swanson P.K."/>
            <person name="Smith M."/>
            <person name="Roesemann S."/>
            <person name="Alexander J.E."/>
            <person name="Rich S.A."/>
            <person name="Livny J."/>
            <person name="Vlamakis H."/>
            <person name="Clish C."/>
            <person name="Bullock K."/>
            <person name="Deik A."/>
            <person name="Scott J."/>
            <person name="Pierce K.A."/>
            <person name="Xavier R.J."/>
            <person name="Alm E.J."/>
        </authorList>
    </citation>
    <scope>NUCLEOTIDE SEQUENCE [LARGE SCALE GENOMIC DNA]</scope>
    <source>
        <strain evidence="1 4">BIOML-A2</strain>
        <strain evidence="2 3">BIOML-A5</strain>
    </source>
</reference>
<protein>
    <submittedName>
        <fullName evidence="1">Uncharacterized protein</fullName>
    </submittedName>
</protein>
<dbReference type="EMBL" id="WKPR01000065">
    <property type="protein sequence ID" value="MSB22997.1"/>
    <property type="molecule type" value="Genomic_DNA"/>
</dbReference>
<organism evidence="1 4">
    <name type="scientific">Flavonifractor plautii</name>
    <name type="common">Fusobacterium plautii</name>
    <dbReference type="NCBI Taxonomy" id="292800"/>
    <lineage>
        <taxon>Bacteria</taxon>
        <taxon>Bacillati</taxon>
        <taxon>Bacillota</taxon>
        <taxon>Clostridia</taxon>
        <taxon>Eubacteriales</taxon>
        <taxon>Oscillospiraceae</taxon>
        <taxon>Flavonifractor</taxon>
    </lineage>
</organism>
<dbReference type="EMBL" id="WKPO01000059">
    <property type="protein sequence ID" value="MSB51163.1"/>
    <property type="molecule type" value="Genomic_DNA"/>
</dbReference>
<evidence type="ECO:0000313" key="2">
    <source>
        <dbReference type="EMBL" id="MSB51163.1"/>
    </source>
</evidence>
<evidence type="ECO:0000313" key="1">
    <source>
        <dbReference type="EMBL" id="MSB22997.1"/>
    </source>
</evidence>
<dbReference type="Proteomes" id="UP000429811">
    <property type="component" value="Unassembled WGS sequence"/>
</dbReference>
<name>A0A6I2RHD2_FLAPL</name>
<dbReference type="InterPro" id="IPR045722">
    <property type="entry name" value="DUF6076"/>
</dbReference>
<dbReference type="Pfam" id="PF19553">
    <property type="entry name" value="DUF6076"/>
    <property type="match status" value="1"/>
</dbReference>
<sequence>MYGEIVFYTHGSTIEYGGEIFAAGELTADILNFTPQDYRPIQRLLARMKELARQYEATLERGIWWELNNHLIELRSQLMRYRVFQILLKEDDQFLNETQQYTESYSLFTDEEMDEKDCTLERCLDLYQKEEEEHRTPLFLLIVPGGREDKWRYYKLQMARYQRYIDDVIVFNPTIHNFINFLLSKLKRNSPEAYAAALYQLYNDERLVEKLIANPIGPDRPFYQKYDHCVVSYLPREFPDGTFAIAQEHTTDSLQMLLKADYMTALNAGHNIRRCIVCKKYFLVRSGVHALYCEGRCPLDERFTCRQYGSYEIQKELARDVPKIQAKITAFSRIRKDYQRGIITEEEMRRLKDAVRDRLFDALSSPGISNEAFKQSISSERLYPLYGIARQAKPRGRPRKMEDGDDV</sequence>
<proteinExistence type="predicted"/>
<dbReference type="AlphaFoldDB" id="A0A6I2RHD2"/>
<comment type="caution">
    <text evidence="1">The sequence shown here is derived from an EMBL/GenBank/DDBJ whole genome shotgun (WGS) entry which is preliminary data.</text>
</comment>
<dbReference type="RefSeq" id="WP_154251027.1">
    <property type="nucleotide sequence ID" value="NZ_JADMVA010000052.1"/>
</dbReference>
<evidence type="ECO:0000313" key="3">
    <source>
        <dbReference type="Proteomes" id="UP000429811"/>
    </source>
</evidence>
<gene>
    <name evidence="2" type="ORF">GKE90_21170</name>
    <name evidence="1" type="ORF">GKE97_26510</name>
</gene>
<dbReference type="Proteomes" id="UP000434475">
    <property type="component" value="Unassembled WGS sequence"/>
</dbReference>